<accession>A0AAV4DVH6</accession>
<dbReference type="PANTHER" id="PTHR37984:SF5">
    <property type="entry name" value="PROTEIN NYNRIN-LIKE"/>
    <property type="match status" value="1"/>
</dbReference>
<keyword evidence="1" id="KW-0511">Multifunctional enzyme</keyword>
<dbReference type="EMBL" id="BLXT01008368">
    <property type="protein sequence ID" value="GFO48005.1"/>
    <property type="molecule type" value="Genomic_DNA"/>
</dbReference>
<dbReference type="InterPro" id="IPR043502">
    <property type="entry name" value="DNA/RNA_pol_sf"/>
</dbReference>
<dbReference type="InterPro" id="IPR041577">
    <property type="entry name" value="RT_RNaseH_2"/>
</dbReference>
<evidence type="ECO:0000256" key="1">
    <source>
        <dbReference type="ARBA" id="ARBA00023268"/>
    </source>
</evidence>
<dbReference type="GO" id="GO:0003824">
    <property type="term" value="F:catalytic activity"/>
    <property type="evidence" value="ECO:0007669"/>
    <property type="project" value="UniProtKB-KW"/>
</dbReference>
<organism evidence="3 4">
    <name type="scientific">Plakobranchus ocellatus</name>
    <dbReference type="NCBI Taxonomy" id="259542"/>
    <lineage>
        <taxon>Eukaryota</taxon>
        <taxon>Metazoa</taxon>
        <taxon>Spiralia</taxon>
        <taxon>Lophotrochozoa</taxon>
        <taxon>Mollusca</taxon>
        <taxon>Gastropoda</taxon>
        <taxon>Heterobranchia</taxon>
        <taxon>Euthyneura</taxon>
        <taxon>Panpulmonata</taxon>
        <taxon>Sacoglossa</taxon>
        <taxon>Placobranchoidea</taxon>
        <taxon>Plakobranchidae</taxon>
        <taxon>Plakobranchus</taxon>
    </lineage>
</organism>
<dbReference type="PANTHER" id="PTHR37984">
    <property type="entry name" value="PROTEIN CBG26694"/>
    <property type="match status" value="1"/>
</dbReference>
<name>A0AAV4DVH6_9GAST</name>
<evidence type="ECO:0000313" key="3">
    <source>
        <dbReference type="EMBL" id="GFO48005.1"/>
    </source>
</evidence>
<dbReference type="SUPFAM" id="SSF56672">
    <property type="entry name" value="DNA/RNA polymerases"/>
    <property type="match status" value="1"/>
</dbReference>
<dbReference type="InterPro" id="IPR050951">
    <property type="entry name" value="Retrovirus_Pol_polyprotein"/>
</dbReference>
<sequence length="87" mass="9788">MLNYLGRCIPNLLDITHPLSELLEKDKFWAWGPVQSQAFKKIKQLVTSAPTLQFFNTLRKTVVSSDASSLGSVQYSCKKIIKDACNL</sequence>
<protein>
    <submittedName>
        <fullName evidence="3">Transposon tf2-1 polyprotein</fullName>
    </submittedName>
</protein>
<keyword evidence="4" id="KW-1185">Reference proteome</keyword>
<evidence type="ECO:0000259" key="2">
    <source>
        <dbReference type="Pfam" id="PF17919"/>
    </source>
</evidence>
<dbReference type="Proteomes" id="UP000735302">
    <property type="component" value="Unassembled WGS sequence"/>
</dbReference>
<dbReference type="AlphaFoldDB" id="A0AAV4DVH6"/>
<gene>
    <name evidence="3" type="ORF">PoB_007451000</name>
</gene>
<feature type="domain" description="Reverse transcriptase/retrotransposon-derived protein RNase H-like" evidence="2">
    <location>
        <begin position="31"/>
        <end position="71"/>
    </location>
</feature>
<dbReference type="InterPro" id="IPR043128">
    <property type="entry name" value="Rev_trsase/Diguanyl_cyclase"/>
</dbReference>
<proteinExistence type="predicted"/>
<dbReference type="Pfam" id="PF17919">
    <property type="entry name" value="RT_RNaseH_2"/>
    <property type="match status" value="1"/>
</dbReference>
<evidence type="ECO:0000313" key="4">
    <source>
        <dbReference type="Proteomes" id="UP000735302"/>
    </source>
</evidence>
<comment type="caution">
    <text evidence="3">The sequence shown here is derived from an EMBL/GenBank/DDBJ whole genome shotgun (WGS) entry which is preliminary data.</text>
</comment>
<reference evidence="3 4" key="1">
    <citation type="journal article" date="2021" name="Elife">
        <title>Chloroplast acquisition without the gene transfer in kleptoplastic sea slugs, Plakobranchus ocellatus.</title>
        <authorList>
            <person name="Maeda T."/>
            <person name="Takahashi S."/>
            <person name="Yoshida T."/>
            <person name="Shimamura S."/>
            <person name="Takaki Y."/>
            <person name="Nagai Y."/>
            <person name="Toyoda A."/>
            <person name="Suzuki Y."/>
            <person name="Arimoto A."/>
            <person name="Ishii H."/>
            <person name="Satoh N."/>
            <person name="Nishiyama T."/>
            <person name="Hasebe M."/>
            <person name="Maruyama T."/>
            <person name="Minagawa J."/>
            <person name="Obokata J."/>
            <person name="Shigenobu S."/>
        </authorList>
    </citation>
    <scope>NUCLEOTIDE SEQUENCE [LARGE SCALE GENOMIC DNA]</scope>
</reference>
<dbReference type="Gene3D" id="3.30.70.270">
    <property type="match status" value="1"/>
</dbReference>